<organism evidence="1 2">
    <name type="scientific">Fusobacterium periodonticum D10</name>
    <dbReference type="NCBI Taxonomy" id="620833"/>
    <lineage>
        <taxon>Bacteria</taxon>
        <taxon>Fusobacteriati</taxon>
        <taxon>Fusobacteriota</taxon>
        <taxon>Fusobacteriia</taxon>
        <taxon>Fusobacteriales</taxon>
        <taxon>Fusobacteriaceae</taxon>
        <taxon>Fusobacterium</taxon>
    </lineage>
</organism>
<dbReference type="PATRIC" id="fig|620833.3.peg.690"/>
<proteinExistence type="predicted"/>
<comment type="caution">
    <text evidence="1">The sequence shown here is derived from an EMBL/GenBank/DDBJ whole genome shotgun (WGS) entry which is preliminary data.</text>
</comment>
<dbReference type="Proteomes" id="UP000005809">
    <property type="component" value="Unassembled WGS sequence"/>
</dbReference>
<accession>K1GLG9</accession>
<dbReference type="RefSeq" id="WP_005966370.1">
    <property type="nucleotide sequence ID" value="NZ_JH815351.1"/>
</dbReference>
<protein>
    <submittedName>
        <fullName evidence="1">Uncharacterized protein</fullName>
    </submittedName>
</protein>
<gene>
    <name evidence="1" type="ORF">FPOG_00727</name>
</gene>
<dbReference type="EMBL" id="ACIF01000104">
    <property type="protein sequence ID" value="EKA94145.1"/>
    <property type="molecule type" value="Genomic_DNA"/>
</dbReference>
<name>K1GLG9_9FUSO</name>
<dbReference type="HOGENOM" id="CLU_1324797_0_0_0"/>
<evidence type="ECO:0000313" key="2">
    <source>
        <dbReference type="Proteomes" id="UP000005809"/>
    </source>
</evidence>
<dbReference type="AlphaFoldDB" id="K1GLG9"/>
<evidence type="ECO:0000313" key="1">
    <source>
        <dbReference type="EMBL" id="EKA94145.1"/>
    </source>
</evidence>
<sequence>MNEKYYPKELEVVKEHISQFTYFDKYTSEKDLKELLEKNELLNIEKLEKILINSTKISDNTDFIKKLKIDGTVVLEKKHLYLFYYFLISFFEKDIAEQKLKNLENFLRQILKIKRLSYEVELNQFEKNFYNFLRDDNLKNKGIEVFLYDKLNSYFKEDENEIFRFCKEYYLLVDSFSLKKLLFRYLKENQQRISIKSFEAIKSILKI</sequence>
<reference evidence="1 2" key="1">
    <citation type="submission" date="2012-05" db="EMBL/GenBank/DDBJ databases">
        <title>The Genome Sequence of Fusobacterium periodontium Oral Taxon 201 Strain D10.</title>
        <authorList>
            <consortium name="The Broad Institute Genome Sequencing Platform"/>
            <consortium name="The Broad Institute Genome Sequencing Center for Infectious Disease"/>
            <person name="Earl A."/>
            <person name="Ward D."/>
            <person name="Feldgarden M."/>
            <person name="Gevers D."/>
            <person name="Strauss J."/>
            <person name="Sibley C."/>
            <person name="White A."/>
            <person name="Ambrose C.E."/>
            <person name="Allen-Vercoe E."/>
            <person name="Walker B."/>
            <person name="Young S.K."/>
            <person name="Zeng Q."/>
            <person name="Gargeya S."/>
            <person name="Fitzgerald M."/>
            <person name="Haas B."/>
            <person name="Abouelleil A."/>
            <person name="Alvarado L."/>
            <person name="Arachchi H.M."/>
            <person name="Berlin A.M."/>
            <person name="Chapman S.B."/>
            <person name="Goldberg J."/>
            <person name="Griggs A."/>
            <person name="Gujja S."/>
            <person name="Hansen M."/>
            <person name="Howarth C."/>
            <person name="Imamovic A."/>
            <person name="Larimer J."/>
            <person name="McCowan C."/>
            <person name="Montmayeur A."/>
            <person name="Murphy C."/>
            <person name="Neiman D."/>
            <person name="Pearson M."/>
            <person name="Priest M."/>
            <person name="Roberts A."/>
            <person name="Saif S."/>
            <person name="Shea T."/>
            <person name="Sisk P."/>
            <person name="Sykes S."/>
            <person name="Wortman J."/>
            <person name="Nusbaum C."/>
            <person name="Birren B."/>
        </authorList>
    </citation>
    <scope>NUCLEOTIDE SEQUENCE [LARGE SCALE GENOMIC DNA]</scope>
    <source>
        <strain evidence="1 2">D10</strain>
    </source>
</reference>